<dbReference type="SUPFAM" id="SSF48208">
    <property type="entry name" value="Six-hairpin glycosidases"/>
    <property type="match status" value="1"/>
</dbReference>
<dbReference type="GO" id="GO:0052757">
    <property type="term" value="F:chondroitin hydrolase activity"/>
    <property type="evidence" value="ECO:0007669"/>
    <property type="project" value="TreeGrafter"/>
</dbReference>
<dbReference type="InterPro" id="IPR012338">
    <property type="entry name" value="Beta-lactam/transpept-like"/>
</dbReference>
<feature type="domain" description="Beta-lactamase-related" evidence="10">
    <location>
        <begin position="947"/>
        <end position="1220"/>
    </location>
</feature>
<dbReference type="Gene3D" id="3.40.710.10">
    <property type="entry name" value="DD-peptidase/beta-lactamase superfamily"/>
    <property type="match status" value="1"/>
</dbReference>
<evidence type="ECO:0000259" key="10">
    <source>
        <dbReference type="Pfam" id="PF00144"/>
    </source>
</evidence>
<organism evidence="12 13">
    <name type="scientific">Dinghuibacter silviterrae</name>
    <dbReference type="NCBI Taxonomy" id="1539049"/>
    <lineage>
        <taxon>Bacteria</taxon>
        <taxon>Pseudomonadati</taxon>
        <taxon>Bacteroidota</taxon>
        <taxon>Chitinophagia</taxon>
        <taxon>Chitinophagales</taxon>
        <taxon>Chitinophagaceae</taxon>
        <taxon>Dinghuibacter</taxon>
    </lineage>
</organism>
<dbReference type="InterPro" id="IPR013320">
    <property type="entry name" value="ConA-like_dom_sf"/>
</dbReference>
<evidence type="ECO:0000313" key="12">
    <source>
        <dbReference type="EMBL" id="TDW96953.1"/>
    </source>
</evidence>
<feature type="binding site" evidence="8">
    <location>
        <position position="777"/>
    </location>
    <ligand>
        <name>substrate</name>
    </ligand>
</feature>
<dbReference type="GO" id="GO:0000272">
    <property type="term" value="P:polysaccharide catabolic process"/>
    <property type="evidence" value="ECO:0007669"/>
    <property type="project" value="TreeGrafter"/>
</dbReference>
<dbReference type="SUPFAM" id="SSF56601">
    <property type="entry name" value="beta-lactamase/transpeptidase-like"/>
    <property type="match status" value="1"/>
</dbReference>
<feature type="binding site" evidence="8">
    <location>
        <position position="763"/>
    </location>
    <ligand>
        <name>substrate</name>
    </ligand>
</feature>
<evidence type="ECO:0000256" key="5">
    <source>
        <dbReference type="PIRSR" id="PIRSR606710-1"/>
    </source>
</evidence>
<keyword evidence="9" id="KW-0732">Signal</keyword>
<dbReference type="PANTHER" id="PTHR36845">
    <property type="entry name" value="HYDROLASE, PUTATIVE (AFU_ORTHOLOGUE AFUA_7G05090)-RELATED"/>
    <property type="match status" value="1"/>
</dbReference>
<dbReference type="Proteomes" id="UP000294498">
    <property type="component" value="Unassembled WGS sequence"/>
</dbReference>
<dbReference type="SUPFAM" id="SSF75005">
    <property type="entry name" value="Arabinanase/levansucrase/invertase"/>
    <property type="match status" value="1"/>
</dbReference>
<sequence length="1259" mass="138100">MVIRACFLALLSLSFSLADAQSTAGLYRNPIIYADYSDPDAVRYGNDYYLTASSFNCVPGLPILHSTDLVHWTLIGHALPRLVPEDRYARPLHGNGVWAPAIRYHDGWFYIYYPDPDLGIFMVKTRNPSGAWSAPVCVLPGKGRIDPCPLWDDDGRVYLVFAWAASRAGFNSVLTIATLGSDGARALDTGRLVYDGHGVNPTIEGPKLYKRNGYYYIFAPAGGVKTGWQVVLRSRSIYGPYAAKIVMDQGRTGVNGPHQGAWVETPAGASWFLHFQDKGPYGRILHLQPMRWVDDWPVIGVDPGGKGRGEPVTYYPLPMAAPNVAGASPAITGAVPAATGLAPAESDEFNGHRLGLQWQWEANPQPGWSALGNGRLRLFAAGPDTGNLWTAPNLLLQKFPAPDFTVTTKMRLSAAAHKDRGPGVLQAGLLVMGSDYSYLAIEKSGGGYRVVHRTCFHADKGAQEEDNAVLAIHSDSIYLRVEVRAPDALCRFSCSTDGVIFTELGPVFYAQPGRWIGAKVGLFCRGGAGKSAGDGGVTVAHADIDWFRVTRPAFDPSAALNDCIQKLAADTVAFHPGDGVPRSMDTVKNAWRLVPIQDWTSGFFPGMLWYAYEYTADPAWRTTAERFNDLQTPLAFRKPRDHDLGFQLYTSFGKGYRLTGDTTYRRILLSAADSLATLFNPKIGTILSWPDMRARMGWPHNTIIDNMINLELLFWAARNGGDRRLYDIAVTHAETTMRNHFRPDYSAYHVVVYDTVTGKKIKGVTHQGYADESMWARGQAWAIYGFTMVYRETHDRRFLDFAQKVADVYLRRLPPDHIPYWDFDDPSIPNAPRDASAAAVAASGLLELARHTGITRYKTEAVAMLEALSASPYRSSDANPAVLSHSTGNKPGGGEVDVPIIYADYYYMEALMRLLKEETPASAGLPQGRGTAAPDFSPLARQVRTWLDSGFYPGAGLIVAQNDQILYRKFWGNVTPATEVHVASAGKWLAAATIAAVVDEGKLSWNDKVVKWLPEFTDGKGQATLRQLLSHTAGYPDYQPAGRHRDDYQTLAEAVAHIKDLPEDTLPGTVFHYGGLAMQVAGRMAELATGKDWETLFQEKIARPLGMTGTHFTPVDTTGGHNPMIGGGARGTLDDYAHFLDMIAHDGVYHGARILSVAALQAMEADQVGGAAVRPGEFVRNRHDIYGLGEWREEIDASGHATHLSSPSWAGAYPWVDKTYHAYGFFLARVDVDQANKRGFSAFYSSRVLAGLVRSVLGE</sequence>
<feature type="active site" description="Proton acceptor" evidence="5">
    <location>
        <position position="38"/>
    </location>
</feature>
<feature type="active site" description="Proton donor" evidence="5">
    <location>
        <position position="204"/>
    </location>
</feature>
<dbReference type="PANTHER" id="PTHR36845:SF1">
    <property type="entry name" value="HYDROLASE, PUTATIVE (AFU_ORTHOLOGUE AFUA_7G05090)-RELATED"/>
    <property type="match status" value="1"/>
</dbReference>
<evidence type="ECO:0000256" key="6">
    <source>
        <dbReference type="PIRSR" id="PIRSR606710-2"/>
    </source>
</evidence>
<feature type="chain" id="PRO_5020512509" evidence="9">
    <location>
        <begin position="21"/>
        <end position="1259"/>
    </location>
</feature>
<dbReference type="CDD" id="cd09001">
    <property type="entry name" value="GH43_FsAxh1-like"/>
    <property type="match status" value="1"/>
</dbReference>
<evidence type="ECO:0000313" key="13">
    <source>
        <dbReference type="Proteomes" id="UP000294498"/>
    </source>
</evidence>
<feature type="active site" description="Nucleophile" evidence="7">
    <location>
        <position position="643"/>
    </location>
</feature>
<comment type="similarity">
    <text evidence="4">Belongs to the glycosyl hydrolase 88 family.</text>
</comment>
<dbReference type="EMBL" id="SODV01000002">
    <property type="protein sequence ID" value="TDW96953.1"/>
    <property type="molecule type" value="Genomic_DNA"/>
</dbReference>
<feature type="site" description="Important for catalytic activity, responsible for pKa modulation of the active site Glu and correct orientation of both the proton donor and substrate" evidence="6">
    <location>
        <position position="146"/>
    </location>
</feature>
<evidence type="ECO:0000256" key="8">
    <source>
        <dbReference type="PIRSR" id="PIRSR610905-2"/>
    </source>
</evidence>
<dbReference type="InterPro" id="IPR010905">
    <property type="entry name" value="Glyco_hydro_88"/>
</dbReference>
<dbReference type="Pfam" id="PF04616">
    <property type="entry name" value="Glyco_hydro_43"/>
    <property type="match status" value="1"/>
</dbReference>
<feature type="binding site" evidence="8">
    <location>
        <position position="765"/>
    </location>
    <ligand>
        <name>substrate</name>
    </ligand>
</feature>
<dbReference type="Pfam" id="PF00144">
    <property type="entry name" value="Beta-lactamase"/>
    <property type="match status" value="1"/>
</dbReference>
<comment type="similarity">
    <text evidence="1">Belongs to the glycosyl hydrolase 43 family.</text>
</comment>
<dbReference type="OrthoDB" id="9801455at2"/>
<evidence type="ECO:0000256" key="3">
    <source>
        <dbReference type="ARBA" id="ARBA00023295"/>
    </source>
</evidence>
<keyword evidence="13" id="KW-1185">Reference proteome</keyword>
<name>A0A4R8DGZ2_9BACT</name>
<feature type="active site" description="Proton donor" evidence="7">
    <location>
        <position position="705"/>
    </location>
</feature>
<feature type="binding site" evidence="8">
    <location>
        <position position="781"/>
    </location>
    <ligand>
        <name>substrate</name>
    </ligand>
</feature>
<evidence type="ECO:0000256" key="9">
    <source>
        <dbReference type="SAM" id="SignalP"/>
    </source>
</evidence>
<reference evidence="12 13" key="1">
    <citation type="submission" date="2019-03" db="EMBL/GenBank/DDBJ databases">
        <title>Genomic Encyclopedia of Type Strains, Phase IV (KMG-IV): sequencing the most valuable type-strain genomes for metagenomic binning, comparative biology and taxonomic classification.</title>
        <authorList>
            <person name="Goeker M."/>
        </authorList>
    </citation>
    <scope>NUCLEOTIDE SEQUENCE [LARGE SCALE GENOMIC DNA]</scope>
    <source>
        <strain evidence="12 13">DSM 100059</strain>
    </source>
</reference>
<feature type="binding site" evidence="8">
    <location>
        <position position="705"/>
    </location>
    <ligand>
        <name>substrate</name>
    </ligand>
</feature>
<dbReference type="InterPro" id="IPR012341">
    <property type="entry name" value="6hp_glycosidase-like_sf"/>
</dbReference>
<evidence type="ECO:0000256" key="2">
    <source>
        <dbReference type="ARBA" id="ARBA00022801"/>
    </source>
</evidence>
<dbReference type="AlphaFoldDB" id="A0A4R8DGZ2"/>
<feature type="binding site" evidence="8">
    <location>
        <position position="643"/>
    </location>
    <ligand>
        <name>substrate</name>
    </ligand>
</feature>
<keyword evidence="3" id="KW-0326">Glycosidase</keyword>
<evidence type="ECO:0000259" key="11">
    <source>
        <dbReference type="Pfam" id="PF17851"/>
    </source>
</evidence>
<dbReference type="InterPro" id="IPR041542">
    <property type="entry name" value="GH43_C2"/>
</dbReference>
<dbReference type="InterPro" id="IPR008928">
    <property type="entry name" value="6-hairpin_glycosidase_sf"/>
</dbReference>
<proteinExistence type="inferred from homology"/>
<dbReference type="Gene3D" id="2.115.10.20">
    <property type="entry name" value="Glycosyl hydrolase domain, family 43"/>
    <property type="match status" value="1"/>
</dbReference>
<accession>A0A4R8DGZ2</accession>
<dbReference type="InterPro" id="IPR001466">
    <property type="entry name" value="Beta-lactam-related"/>
</dbReference>
<evidence type="ECO:0000256" key="4">
    <source>
        <dbReference type="ARBA" id="ARBA00038358"/>
    </source>
</evidence>
<protein>
    <submittedName>
        <fullName evidence="12">Beta-xylosidase</fullName>
    </submittedName>
</protein>
<comment type="caution">
    <text evidence="12">The sequence shown here is derived from an EMBL/GenBank/DDBJ whole genome shotgun (WGS) entry which is preliminary data.</text>
</comment>
<feature type="signal peptide" evidence="9">
    <location>
        <begin position="1"/>
        <end position="20"/>
    </location>
</feature>
<gene>
    <name evidence="12" type="ORF">EDB95_4789</name>
</gene>
<dbReference type="Pfam" id="PF17851">
    <property type="entry name" value="GH43_C2"/>
    <property type="match status" value="1"/>
</dbReference>
<evidence type="ECO:0000256" key="7">
    <source>
        <dbReference type="PIRSR" id="PIRSR610905-1"/>
    </source>
</evidence>
<dbReference type="SUPFAM" id="SSF49899">
    <property type="entry name" value="Concanavalin A-like lectins/glucanases"/>
    <property type="match status" value="1"/>
</dbReference>
<feature type="domain" description="Beta-xylosidase C-terminal Concanavalin A-like" evidence="11">
    <location>
        <begin position="346"/>
        <end position="549"/>
    </location>
</feature>
<dbReference type="Pfam" id="PF07470">
    <property type="entry name" value="Glyco_hydro_88"/>
    <property type="match status" value="1"/>
</dbReference>
<dbReference type="InterPro" id="IPR023296">
    <property type="entry name" value="Glyco_hydro_beta-prop_sf"/>
</dbReference>
<dbReference type="Gene3D" id="2.60.120.200">
    <property type="match status" value="1"/>
</dbReference>
<dbReference type="InterPro" id="IPR052369">
    <property type="entry name" value="UG_Glycosaminoglycan_Hydrolase"/>
</dbReference>
<dbReference type="InterPro" id="IPR006710">
    <property type="entry name" value="Glyco_hydro_43"/>
</dbReference>
<keyword evidence="2" id="KW-0378">Hydrolase</keyword>
<evidence type="ECO:0000256" key="1">
    <source>
        <dbReference type="ARBA" id="ARBA00009865"/>
    </source>
</evidence>
<dbReference type="Gene3D" id="1.50.10.10">
    <property type="match status" value="1"/>
</dbReference>